<name>A0A292GN94_9HYPH</name>
<dbReference type="EMBL" id="LC171369">
    <property type="protein sequence ID" value="BBA74318.1"/>
    <property type="molecule type" value="Genomic_DNA"/>
</dbReference>
<evidence type="ECO:0000313" key="1">
    <source>
        <dbReference type="EMBL" id="BBA74318.1"/>
    </source>
</evidence>
<reference evidence="1" key="1">
    <citation type="submission" date="2016-07" db="EMBL/GenBank/DDBJ databases">
        <title>Genomics reveals synergistic degradation of pyrene by five bacteria in a mangrove sediment-derived bacterial consortium.</title>
        <authorList>
            <person name="Wanapaisan P."/>
            <person name="Vejarano F."/>
            <person name="Chakraborty J."/>
            <person name="Shintani M."/>
            <person name="Muangchinda C."/>
            <person name="Laothamteep N."/>
            <person name="Suzuki-Minakuchi C."/>
            <person name="Inoue K."/>
            <person name="Nojiri H."/>
            <person name="Pinyakong O."/>
        </authorList>
    </citation>
    <scope>NUCLEOTIDE SEQUENCE</scope>
    <source>
        <strain evidence="1">PW1</strain>
    </source>
</reference>
<accession>A0A292GN94</accession>
<protein>
    <submittedName>
        <fullName evidence="1">Uncharacterized protein</fullName>
    </submittedName>
</protein>
<proteinExistence type="predicted"/>
<organism evidence="1">
    <name type="scientific">Ochrobactrum sp. PW1</name>
    <dbReference type="NCBI Taxonomy" id="1882222"/>
    <lineage>
        <taxon>Bacteria</taxon>
        <taxon>Pseudomonadati</taxon>
        <taxon>Pseudomonadota</taxon>
        <taxon>Alphaproteobacteria</taxon>
        <taxon>Hyphomicrobiales</taxon>
        <taxon>Brucellaceae</taxon>
        <taxon>Brucella/Ochrobactrum group</taxon>
        <taxon>Ochrobactrum</taxon>
    </lineage>
</organism>
<sequence>MLSPPDRKKWSEAEFAAIFADLDNITIAAPNGQMEGAAGSSFYTAPLTVTGTDKNGRPVRLEGEAVLRRVNDVDGATPALLRWHFQSLTLDWTH</sequence>
<dbReference type="AlphaFoldDB" id="A0A292GN94"/>